<dbReference type="OrthoDB" id="5959761at2759"/>
<feature type="chain" id="PRO_5034286808" evidence="1">
    <location>
        <begin position="29"/>
        <end position="252"/>
    </location>
</feature>
<dbReference type="Proteomes" id="UP000664203">
    <property type="component" value="Unassembled WGS sequence"/>
</dbReference>
<accession>A0A8H3F591</accession>
<keyword evidence="3" id="KW-1185">Reference proteome</keyword>
<keyword evidence="1" id="KW-0732">Signal</keyword>
<dbReference type="AlphaFoldDB" id="A0A8H3F591"/>
<organism evidence="2 3">
    <name type="scientific">Alectoria fallacina</name>
    <dbReference type="NCBI Taxonomy" id="1903189"/>
    <lineage>
        <taxon>Eukaryota</taxon>
        <taxon>Fungi</taxon>
        <taxon>Dikarya</taxon>
        <taxon>Ascomycota</taxon>
        <taxon>Pezizomycotina</taxon>
        <taxon>Lecanoromycetes</taxon>
        <taxon>OSLEUM clade</taxon>
        <taxon>Lecanoromycetidae</taxon>
        <taxon>Lecanorales</taxon>
        <taxon>Lecanorineae</taxon>
        <taxon>Parmeliaceae</taxon>
        <taxon>Alectoria</taxon>
    </lineage>
</organism>
<evidence type="ECO:0000313" key="3">
    <source>
        <dbReference type="Proteomes" id="UP000664203"/>
    </source>
</evidence>
<dbReference type="EMBL" id="CAJPDR010000104">
    <property type="protein sequence ID" value="CAF9917883.1"/>
    <property type="molecule type" value="Genomic_DNA"/>
</dbReference>
<gene>
    <name evidence="2" type="ORF">ALECFALPRED_000391</name>
</gene>
<name>A0A8H3F591_9LECA</name>
<reference evidence="2" key="1">
    <citation type="submission" date="2021-03" db="EMBL/GenBank/DDBJ databases">
        <authorList>
            <person name="Tagirdzhanova G."/>
        </authorList>
    </citation>
    <scope>NUCLEOTIDE SEQUENCE</scope>
</reference>
<evidence type="ECO:0000313" key="2">
    <source>
        <dbReference type="EMBL" id="CAF9917883.1"/>
    </source>
</evidence>
<proteinExistence type="predicted"/>
<protein>
    <submittedName>
        <fullName evidence="2">Uncharacterized protein</fullName>
    </submittedName>
</protein>
<comment type="caution">
    <text evidence="2">The sequence shown here is derived from an EMBL/GenBank/DDBJ whole genome shotgun (WGS) entry which is preliminary data.</text>
</comment>
<evidence type="ECO:0000256" key="1">
    <source>
        <dbReference type="SAM" id="SignalP"/>
    </source>
</evidence>
<feature type="signal peptide" evidence="1">
    <location>
        <begin position="1"/>
        <end position="28"/>
    </location>
</feature>
<sequence>MYFNASGTLRSVLISCLALSATIVTVLSAPAPTDNTSPWIPRSLKALFEPRAASNQCGSTGTGLYITNSGSGPQTFTVFQGRYSINADPYKSVTVAAGKSASVTLGVGFVGHVQRGSLLPATWVELNMVDGAADGDVSLEIGCDGAVQVQASAITGGLKPPVFGFYDPTLFSKAPADAFFNPANPTHENLGGTLTKAHGVLDATGTIATGVINQATLNYEQSVLAQSAEYLWGGSGTGQAEASNNCLLITFY</sequence>